<dbReference type="Proteomes" id="UP000267029">
    <property type="component" value="Unassembled WGS sequence"/>
</dbReference>
<reference evidence="6 7" key="1">
    <citation type="submission" date="2018-10" db="EMBL/GenBank/DDBJ databases">
        <authorList>
            <consortium name="Pathogen Informatics"/>
        </authorList>
    </citation>
    <scope>NUCLEOTIDE SEQUENCE [LARGE SCALE GENOMIC DNA]</scope>
</reference>
<dbReference type="EC" id="2.1.1.114" evidence="5"/>
<dbReference type="Gene3D" id="3.40.50.150">
    <property type="entry name" value="Vaccinia Virus protein VP39"/>
    <property type="match status" value="1"/>
</dbReference>
<dbReference type="GO" id="GO:0010420">
    <property type="term" value="F:polyprenyldihydroxybenzoate methyltransferase activity"/>
    <property type="evidence" value="ECO:0007669"/>
    <property type="project" value="UniProtKB-UniRule"/>
</dbReference>
<comment type="subunit">
    <text evidence="5">Component of a multi-subunit COQ enzyme complex.</text>
</comment>
<comment type="catalytic activity">
    <reaction evidence="5">
        <text>a 3,4-dihydroxy-5-(all-trans-polyprenyl)benzoate + S-adenosyl-L-methionine = a 4-hydroxy-3-methoxy-5-(all-trans-polyprenyl)benzoate + S-adenosyl-L-homocysteine + H(+)</text>
        <dbReference type="Rhea" id="RHEA:44452"/>
        <dbReference type="Rhea" id="RHEA-COMP:10930"/>
        <dbReference type="Rhea" id="RHEA-COMP:10931"/>
        <dbReference type="ChEBI" id="CHEBI:15378"/>
        <dbReference type="ChEBI" id="CHEBI:57856"/>
        <dbReference type="ChEBI" id="CHEBI:59789"/>
        <dbReference type="ChEBI" id="CHEBI:64694"/>
        <dbReference type="ChEBI" id="CHEBI:84443"/>
        <dbReference type="EC" id="2.1.1.114"/>
    </reaction>
</comment>
<evidence type="ECO:0000256" key="5">
    <source>
        <dbReference type="HAMAP-Rule" id="MF_03190"/>
    </source>
</evidence>
<dbReference type="SUPFAM" id="SSF53335">
    <property type="entry name" value="S-adenosyl-L-methionine-dependent methyltransferases"/>
    <property type="match status" value="1"/>
</dbReference>
<dbReference type="GO" id="GO:0046872">
    <property type="term" value="F:metal ion binding"/>
    <property type="evidence" value="ECO:0007669"/>
    <property type="project" value="UniProtKB-KW"/>
</dbReference>
<feature type="binding site" evidence="5">
    <location>
        <position position="140"/>
    </location>
    <ligand>
        <name>Mg(2+)</name>
        <dbReference type="ChEBI" id="CHEBI:18420"/>
    </ligand>
</feature>
<proteinExistence type="inferred from homology"/>
<feature type="binding site" evidence="5">
    <location>
        <position position="136"/>
    </location>
    <ligand>
        <name>Mg(2+)</name>
        <dbReference type="ChEBI" id="CHEBI:18420"/>
    </ligand>
</feature>
<comment type="pathway">
    <text evidence="5">Cofactor biosynthesis; ubiquinone biosynthesis.</text>
</comment>
<evidence type="ECO:0000313" key="6">
    <source>
        <dbReference type="EMBL" id="VDD80045.1"/>
    </source>
</evidence>
<dbReference type="STRING" id="53468.A0A0R3UFW3"/>
<dbReference type="InterPro" id="IPR010233">
    <property type="entry name" value="UbiG_MeTrfase"/>
</dbReference>
<evidence type="ECO:0000313" key="7">
    <source>
        <dbReference type="Proteomes" id="UP000267029"/>
    </source>
</evidence>
<keyword evidence="3 5" id="KW-0831">Ubiquinone biosynthesis</keyword>
<evidence type="ECO:0000256" key="2">
    <source>
        <dbReference type="ARBA" id="ARBA00022679"/>
    </source>
</evidence>
<keyword evidence="1 5" id="KW-0489">Methyltransferase</keyword>
<feature type="binding site" evidence="5">
    <location>
        <position position="33"/>
    </location>
    <ligand>
        <name>S-adenosyl-L-methionine</name>
        <dbReference type="ChEBI" id="CHEBI:59789"/>
    </ligand>
</feature>
<organism evidence="6 7">
    <name type="scientific">Mesocestoides corti</name>
    <name type="common">Flatworm</name>
    <dbReference type="NCBI Taxonomy" id="53468"/>
    <lineage>
        <taxon>Eukaryota</taxon>
        <taxon>Metazoa</taxon>
        <taxon>Spiralia</taxon>
        <taxon>Lophotrochozoa</taxon>
        <taxon>Platyhelminthes</taxon>
        <taxon>Cestoda</taxon>
        <taxon>Eucestoda</taxon>
        <taxon>Cyclophyllidea</taxon>
        <taxon>Mesocestoididae</taxon>
        <taxon>Mesocestoides</taxon>
    </lineage>
</organism>
<keyword evidence="5" id="KW-0479">Metal-binding</keyword>
<keyword evidence="5" id="KW-0472">Membrane</keyword>
<evidence type="ECO:0000256" key="1">
    <source>
        <dbReference type="ARBA" id="ARBA00022603"/>
    </source>
</evidence>
<dbReference type="OrthoDB" id="3265906at2759"/>
<comment type="catalytic activity">
    <reaction evidence="5">
        <text>a 3-demethylubiquinol + S-adenosyl-L-methionine = a ubiquinol + S-adenosyl-L-homocysteine + H(+)</text>
        <dbReference type="Rhea" id="RHEA:44380"/>
        <dbReference type="Rhea" id="RHEA-COMP:9566"/>
        <dbReference type="Rhea" id="RHEA-COMP:10914"/>
        <dbReference type="ChEBI" id="CHEBI:15378"/>
        <dbReference type="ChEBI" id="CHEBI:17976"/>
        <dbReference type="ChEBI" id="CHEBI:57856"/>
        <dbReference type="ChEBI" id="CHEBI:59789"/>
        <dbReference type="ChEBI" id="CHEBI:84422"/>
        <dbReference type="EC" id="2.1.1.64"/>
    </reaction>
</comment>
<keyword evidence="5" id="KW-0496">Mitochondrion</keyword>
<comment type="catalytic activity">
    <reaction evidence="5">
        <text>a 3-demethylubiquinone + S-adenosyl-L-methionine = a ubiquinone + S-adenosyl-L-homocysteine</text>
        <dbReference type="Rhea" id="RHEA:81215"/>
        <dbReference type="Rhea" id="RHEA-COMP:9565"/>
        <dbReference type="Rhea" id="RHEA-COMP:19654"/>
        <dbReference type="ChEBI" id="CHEBI:16389"/>
        <dbReference type="ChEBI" id="CHEBI:57856"/>
        <dbReference type="ChEBI" id="CHEBI:59789"/>
        <dbReference type="ChEBI" id="CHEBI:231825"/>
    </reaction>
</comment>
<comment type="function">
    <text evidence="5">O-methyltransferase required for two non-consecutive steps during ubiquinone biosynthesis. Catalyzes the 2 O-methylation of 3,4-dihydroxy-5-(all-trans-polyprenyl)benzoic acid into 4-hydroxy-3-methoxy-5-(all-trans-polyprenyl)benzoic acid. Also catalyzes the last step of ubiquinone biosynthesis by mediating methylation of 3-demethylubiquinone into ubiquinone. Also able to mediate the methylation of 3-demethylubiquinol into ubiquinol.</text>
</comment>
<comment type="cofactor">
    <cofactor evidence="5">
        <name>Mg(2+)</name>
        <dbReference type="ChEBI" id="CHEBI:18420"/>
    </cofactor>
</comment>
<keyword evidence="7" id="KW-1185">Reference proteome</keyword>
<dbReference type="GO" id="GO:0061542">
    <property type="term" value="F:3-demethylubiquinol 3-O-methyltransferase activity"/>
    <property type="evidence" value="ECO:0007669"/>
    <property type="project" value="UniProtKB-UniRule"/>
</dbReference>
<dbReference type="AlphaFoldDB" id="A0A0R3UFW3"/>
<dbReference type="GO" id="GO:0031314">
    <property type="term" value="C:extrinsic component of mitochondrial inner membrane"/>
    <property type="evidence" value="ECO:0007669"/>
    <property type="project" value="UniProtKB-UniRule"/>
</dbReference>
<protein>
    <recommendedName>
        <fullName evidence="5">Ubiquinone biosynthesis O-methyltransferase, mitochondrial</fullName>
    </recommendedName>
    <alternativeName>
        <fullName evidence="5">3-demethylubiquinol 3-O-methyltransferase</fullName>
        <ecNumber evidence="5">2.1.1.64</ecNumber>
    </alternativeName>
    <alternativeName>
        <fullName evidence="5">3-demethylubiquinone 3-O-methyltransferase</fullName>
        <ecNumber evidence="5">2.1.1.-</ecNumber>
    </alternativeName>
    <alternativeName>
        <fullName evidence="5">Polyprenyldihydroxybenzoate methyltransferase</fullName>
        <ecNumber evidence="5">2.1.1.114</ecNumber>
    </alternativeName>
</protein>
<keyword evidence="2 5" id="KW-0808">Transferase</keyword>
<dbReference type="PANTHER" id="PTHR43464">
    <property type="entry name" value="METHYLTRANSFERASE"/>
    <property type="match status" value="1"/>
</dbReference>
<dbReference type="Pfam" id="PF13489">
    <property type="entry name" value="Methyltransf_23"/>
    <property type="match status" value="1"/>
</dbReference>
<keyword evidence="5" id="KW-0460">Magnesium</keyword>
<evidence type="ECO:0000256" key="4">
    <source>
        <dbReference type="ARBA" id="ARBA00022691"/>
    </source>
</evidence>
<keyword evidence="4 5" id="KW-0949">S-adenosyl-L-methionine</keyword>
<comment type="subcellular location">
    <subcellularLocation>
        <location evidence="5">Mitochondrion inner membrane</location>
        <topology evidence="5">Peripheral membrane protein</topology>
        <orientation evidence="5">Matrix side</orientation>
    </subcellularLocation>
</comment>
<dbReference type="EC" id="2.1.1.-" evidence="5"/>
<dbReference type="UniPathway" id="UPA00232"/>
<dbReference type="CDD" id="cd02440">
    <property type="entry name" value="AdoMet_MTases"/>
    <property type="match status" value="1"/>
</dbReference>
<dbReference type="GO" id="GO:0120537">
    <property type="term" value="F:3-demethylubiquinone 3-O-methyltransferase activity"/>
    <property type="evidence" value="ECO:0007669"/>
    <property type="project" value="RHEA"/>
</dbReference>
<feature type="binding site" evidence="5">
    <location>
        <position position="82"/>
    </location>
    <ligand>
        <name>S-adenosyl-L-methionine</name>
        <dbReference type="ChEBI" id="CHEBI:59789"/>
    </ligand>
</feature>
<gene>
    <name evidence="6" type="ORF">MCOS_LOCUS6048</name>
</gene>
<feature type="binding site" evidence="5">
    <location>
        <position position="139"/>
    </location>
    <ligand>
        <name>Mg(2+)</name>
        <dbReference type="ChEBI" id="CHEBI:18420"/>
    </ligand>
</feature>
<sequence length="251" mass="27997">MDVSEAATFKSLSDQWWDRDGDFRALHALNSVRLELVNNLFKDESRKPWYPLYGMKIVDVGCGGGILSEPLARLGAKVLGIDLLPECIDAAKNHVASINPKQWEDAPFGAPEYRSISTQDLATEFPGKFDAVIASELLEHVSDWEKIVRDASVCLKPGGHFIATTINRTMLSYWLGIVVAENVLKIAPRGTHTWDKFIEPSELCMAAVRHNLQPRKVIGIAYNPLSNSWRWSSSQSISYAFHAVKFSPEAP</sequence>
<dbReference type="GO" id="GO:0032259">
    <property type="term" value="P:methylation"/>
    <property type="evidence" value="ECO:0007669"/>
    <property type="project" value="UniProtKB-KW"/>
</dbReference>
<comment type="similarity">
    <text evidence="5">Belongs to the class I-like SAM-binding methyltransferase superfamily. UbiG/COQ3 family.</text>
</comment>
<dbReference type="EC" id="2.1.1.64" evidence="5"/>
<dbReference type="NCBIfam" id="TIGR01983">
    <property type="entry name" value="UbiG"/>
    <property type="match status" value="1"/>
</dbReference>
<dbReference type="PANTHER" id="PTHR43464:SF19">
    <property type="entry name" value="UBIQUINONE BIOSYNTHESIS O-METHYLTRANSFERASE, MITOCHONDRIAL"/>
    <property type="match status" value="1"/>
</dbReference>
<name>A0A0R3UFW3_MESCO</name>
<evidence type="ECO:0000256" key="3">
    <source>
        <dbReference type="ARBA" id="ARBA00022688"/>
    </source>
</evidence>
<feature type="binding site" evidence="5">
    <location>
        <position position="61"/>
    </location>
    <ligand>
        <name>S-adenosyl-L-methionine</name>
        <dbReference type="ChEBI" id="CHEBI:59789"/>
    </ligand>
</feature>
<feature type="binding site" evidence="5">
    <location>
        <position position="135"/>
    </location>
    <ligand>
        <name>S-adenosyl-L-methionine</name>
        <dbReference type="ChEBI" id="CHEBI:59789"/>
    </ligand>
</feature>
<dbReference type="EMBL" id="UXSR01005231">
    <property type="protein sequence ID" value="VDD80045.1"/>
    <property type="molecule type" value="Genomic_DNA"/>
</dbReference>
<keyword evidence="5" id="KW-0999">Mitochondrion inner membrane</keyword>
<accession>A0A0R3UFW3</accession>
<dbReference type="HAMAP" id="MF_00472">
    <property type="entry name" value="UbiG"/>
    <property type="match status" value="1"/>
</dbReference>
<dbReference type="InterPro" id="IPR029063">
    <property type="entry name" value="SAM-dependent_MTases_sf"/>
</dbReference>